<dbReference type="PANTHER" id="PTHR42718:SF9">
    <property type="entry name" value="MAJOR FACILITATOR SUPERFAMILY MULTIDRUG TRANSPORTER MFSC"/>
    <property type="match status" value="1"/>
</dbReference>
<protein>
    <submittedName>
        <fullName evidence="8">Uncharacterized protein</fullName>
    </submittedName>
</protein>
<comment type="subcellular location">
    <subcellularLocation>
        <location evidence="1">Membrane</location>
        <topology evidence="1">Multi-pass membrane protein</topology>
    </subcellularLocation>
</comment>
<feature type="transmembrane region" description="Helical" evidence="7">
    <location>
        <begin position="188"/>
        <end position="208"/>
    </location>
</feature>
<name>A0ABR1M4F4_9PEZI</name>
<dbReference type="PANTHER" id="PTHR42718">
    <property type="entry name" value="MAJOR FACILITATOR SUPERFAMILY MULTIDRUG TRANSPORTER MFSC"/>
    <property type="match status" value="1"/>
</dbReference>
<evidence type="ECO:0000256" key="3">
    <source>
        <dbReference type="ARBA" id="ARBA00022692"/>
    </source>
</evidence>
<evidence type="ECO:0000313" key="9">
    <source>
        <dbReference type="Proteomes" id="UP001365128"/>
    </source>
</evidence>
<proteinExistence type="predicted"/>
<keyword evidence="4 7" id="KW-1133">Transmembrane helix</keyword>
<dbReference type="Proteomes" id="UP001365128">
    <property type="component" value="Unassembled WGS sequence"/>
</dbReference>
<keyword evidence="3 7" id="KW-0812">Transmembrane</keyword>
<organism evidence="8 9">
    <name type="scientific">Phyllosticta citricarpa</name>
    <dbReference type="NCBI Taxonomy" id="55181"/>
    <lineage>
        <taxon>Eukaryota</taxon>
        <taxon>Fungi</taxon>
        <taxon>Dikarya</taxon>
        <taxon>Ascomycota</taxon>
        <taxon>Pezizomycotina</taxon>
        <taxon>Dothideomycetes</taxon>
        <taxon>Dothideomycetes incertae sedis</taxon>
        <taxon>Botryosphaeriales</taxon>
        <taxon>Phyllostictaceae</taxon>
        <taxon>Phyllosticta</taxon>
    </lineage>
</organism>
<evidence type="ECO:0000256" key="7">
    <source>
        <dbReference type="SAM" id="Phobius"/>
    </source>
</evidence>
<feature type="compositionally biased region" description="Acidic residues" evidence="6">
    <location>
        <begin position="54"/>
        <end position="64"/>
    </location>
</feature>
<evidence type="ECO:0000256" key="5">
    <source>
        <dbReference type="ARBA" id="ARBA00023136"/>
    </source>
</evidence>
<dbReference type="EMBL" id="JBBPDW010000023">
    <property type="protein sequence ID" value="KAK7541845.1"/>
    <property type="molecule type" value="Genomic_DNA"/>
</dbReference>
<evidence type="ECO:0000256" key="1">
    <source>
        <dbReference type="ARBA" id="ARBA00004141"/>
    </source>
</evidence>
<feature type="compositionally biased region" description="Basic and acidic residues" evidence="6">
    <location>
        <begin position="66"/>
        <end position="77"/>
    </location>
</feature>
<comment type="caution">
    <text evidence="8">The sequence shown here is derived from an EMBL/GenBank/DDBJ whole genome shotgun (WGS) entry which is preliminary data.</text>
</comment>
<dbReference type="Gene3D" id="1.20.1720.10">
    <property type="entry name" value="Multidrug resistance protein D"/>
    <property type="match status" value="1"/>
</dbReference>
<evidence type="ECO:0000256" key="4">
    <source>
        <dbReference type="ARBA" id="ARBA00022989"/>
    </source>
</evidence>
<sequence length="236" mass="25030">MAAAKLPELNAGRVVAASAELHADVQMLDRNDGAEKSRARAQQTRDEEKAGVAIDEEDETESSGDDGARGGELDRSTTVDSQKLPYSRIHIVLQTFNAQSSVIVLPFFRHDVGFDVLRGLQGMGAAANVPTAIGILGVMFSLGKYKNFAFAAYGAGAPMGFIFGNILGGVIARRLDRRGAGHGRISDAMVLSVVGAVIIYPCLTLFMAKSLPPEDQALGGALIDSVGQWRRCRPVG</sequence>
<evidence type="ECO:0000256" key="6">
    <source>
        <dbReference type="SAM" id="MobiDB-lite"/>
    </source>
</evidence>
<feature type="transmembrane region" description="Helical" evidence="7">
    <location>
        <begin position="148"/>
        <end position="167"/>
    </location>
</feature>
<feature type="region of interest" description="Disordered" evidence="6">
    <location>
        <begin position="25"/>
        <end position="79"/>
    </location>
</feature>
<keyword evidence="9" id="KW-1185">Reference proteome</keyword>
<gene>
    <name evidence="8" type="ORF">IWX46DRAFT_642114</name>
</gene>
<reference evidence="8 9" key="1">
    <citation type="submission" date="2024-04" db="EMBL/GenBank/DDBJ databases">
        <title>Phyllosticta paracitricarpa is synonymous to the EU quarantine fungus P. citricarpa based on phylogenomic analyses.</title>
        <authorList>
            <consortium name="Lawrence Berkeley National Laboratory"/>
            <person name="Van Ingen-Buijs V.A."/>
            <person name="Van Westerhoven A.C."/>
            <person name="Haridas S."/>
            <person name="Skiadas P."/>
            <person name="Martin F."/>
            <person name="Groenewald J.Z."/>
            <person name="Crous P.W."/>
            <person name="Seidl M.F."/>
        </authorList>
    </citation>
    <scope>NUCLEOTIDE SEQUENCE [LARGE SCALE GENOMIC DNA]</scope>
    <source>
        <strain evidence="8 9">CBS 122670</strain>
    </source>
</reference>
<dbReference type="SUPFAM" id="SSF103473">
    <property type="entry name" value="MFS general substrate transporter"/>
    <property type="match status" value="1"/>
</dbReference>
<keyword evidence="2" id="KW-0813">Transport</keyword>
<dbReference type="InterPro" id="IPR036259">
    <property type="entry name" value="MFS_trans_sf"/>
</dbReference>
<keyword evidence="5 7" id="KW-0472">Membrane</keyword>
<evidence type="ECO:0000256" key="2">
    <source>
        <dbReference type="ARBA" id="ARBA00022448"/>
    </source>
</evidence>
<evidence type="ECO:0000313" key="8">
    <source>
        <dbReference type="EMBL" id="KAK7541845.1"/>
    </source>
</evidence>
<accession>A0ABR1M4F4</accession>
<feature type="transmembrane region" description="Helical" evidence="7">
    <location>
        <begin position="120"/>
        <end position="142"/>
    </location>
</feature>
<feature type="compositionally biased region" description="Basic and acidic residues" evidence="6">
    <location>
        <begin position="25"/>
        <end position="50"/>
    </location>
</feature>